<reference evidence="1 2" key="1">
    <citation type="submission" date="2021-04" db="EMBL/GenBank/DDBJ databases">
        <title>Mariniflexile gromovii gen. nov., sp. nov., a gliding bacterium isolated from the sea urchin Strongylocentrotus intermedius.</title>
        <authorList>
            <person name="Ko S."/>
            <person name="Le V."/>
            <person name="Ahn C.-Y."/>
            <person name="Oh H.-M."/>
        </authorList>
    </citation>
    <scope>NUCLEOTIDE SEQUENCE [LARGE SCALE GENOMIC DNA]</scope>
    <source>
        <strain evidence="1 2">KCTC 12570</strain>
    </source>
</reference>
<sequence length="270" mass="29528">MKSQNEKAELFKKIHNDTSTFIIPNPWDVASAKILTYFGFKALATSSAAHAFSEGAYDNSVPINDILTHLQKIVSATDLPVSADLGNGFYKNPKKIFETIKLSVTTGIVGASIEDVNGNSAYSIELSTERITAAVEAVKSLDFPFTLTARSDNYIIGNQDLKDTIKRLQAYQNAGADVLFAPGIQTIEEVQSILYEIDKPLNVLIGIKGSLLNYEDLSKLGVKRISLGASLYRNAMTSFVDTIKQISQTKNFSYAQKSISSNELNNLLSL</sequence>
<keyword evidence="2" id="KW-1185">Reference proteome</keyword>
<evidence type="ECO:0000313" key="2">
    <source>
        <dbReference type="Proteomes" id="UP000670776"/>
    </source>
</evidence>
<evidence type="ECO:0000313" key="1">
    <source>
        <dbReference type="EMBL" id="MBP0905063.1"/>
    </source>
</evidence>
<dbReference type="PANTHER" id="PTHR42905:SF16">
    <property type="entry name" value="CARBOXYPHOSPHONOENOLPYRUVATE PHOSPHONOMUTASE-LIKE PROTEIN (AFU_ORTHOLOGUE AFUA_5G07230)"/>
    <property type="match status" value="1"/>
</dbReference>
<dbReference type="InterPro" id="IPR040442">
    <property type="entry name" value="Pyrv_kinase-like_dom_sf"/>
</dbReference>
<comment type="caution">
    <text evidence="1">The sequence shown here is derived from an EMBL/GenBank/DDBJ whole genome shotgun (WGS) entry which is preliminary data.</text>
</comment>
<dbReference type="Gene3D" id="3.20.20.60">
    <property type="entry name" value="Phosphoenolpyruvate-binding domains"/>
    <property type="match status" value="1"/>
</dbReference>
<accession>A0ABS4BWT6</accession>
<dbReference type="GO" id="GO:0016829">
    <property type="term" value="F:lyase activity"/>
    <property type="evidence" value="ECO:0007669"/>
    <property type="project" value="UniProtKB-KW"/>
</dbReference>
<protein>
    <submittedName>
        <fullName evidence="1">Isocitrate lyase/phosphoenolpyruvate mutase family protein</fullName>
    </submittedName>
</protein>
<dbReference type="SUPFAM" id="SSF51621">
    <property type="entry name" value="Phosphoenolpyruvate/pyruvate domain"/>
    <property type="match status" value="1"/>
</dbReference>
<dbReference type="Proteomes" id="UP000670776">
    <property type="component" value="Unassembled WGS sequence"/>
</dbReference>
<keyword evidence="1" id="KW-0456">Lyase</keyword>
<dbReference type="CDD" id="cd00377">
    <property type="entry name" value="ICL_PEPM"/>
    <property type="match status" value="1"/>
</dbReference>
<dbReference type="InterPro" id="IPR015813">
    <property type="entry name" value="Pyrv/PenolPyrv_kinase-like_dom"/>
</dbReference>
<dbReference type="Pfam" id="PF13714">
    <property type="entry name" value="PEP_mutase"/>
    <property type="match status" value="1"/>
</dbReference>
<gene>
    <name evidence="1" type="ORF">J8H85_14585</name>
</gene>
<dbReference type="PANTHER" id="PTHR42905">
    <property type="entry name" value="PHOSPHOENOLPYRUVATE CARBOXYLASE"/>
    <property type="match status" value="1"/>
</dbReference>
<name>A0ABS4BWT6_9FLAO</name>
<proteinExistence type="predicted"/>
<dbReference type="InterPro" id="IPR039556">
    <property type="entry name" value="ICL/PEPM"/>
</dbReference>
<dbReference type="RefSeq" id="WP_209655945.1">
    <property type="nucleotide sequence ID" value="NZ_JAGJCB010000016.1"/>
</dbReference>
<dbReference type="EMBL" id="JAGJCB010000016">
    <property type="protein sequence ID" value="MBP0905063.1"/>
    <property type="molecule type" value="Genomic_DNA"/>
</dbReference>
<organism evidence="1 2">
    <name type="scientific">Mariniflexile gromovii</name>
    <dbReference type="NCBI Taxonomy" id="362523"/>
    <lineage>
        <taxon>Bacteria</taxon>
        <taxon>Pseudomonadati</taxon>
        <taxon>Bacteroidota</taxon>
        <taxon>Flavobacteriia</taxon>
        <taxon>Flavobacteriales</taxon>
        <taxon>Flavobacteriaceae</taxon>
        <taxon>Mariniflexile</taxon>
    </lineage>
</organism>